<keyword evidence="9" id="KW-0472">Membrane</keyword>
<evidence type="ECO:0000313" key="12">
    <source>
        <dbReference type="EMBL" id="MEU0707444.1"/>
    </source>
</evidence>
<evidence type="ECO:0000256" key="3">
    <source>
        <dbReference type="ARBA" id="ARBA00022525"/>
    </source>
</evidence>
<feature type="compositionally biased region" description="Pro residues" evidence="8">
    <location>
        <begin position="185"/>
        <end position="202"/>
    </location>
</feature>
<evidence type="ECO:0000256" key="2">
    <source>
        <dbReference type="ARBA" id="ARBA00022512"/>
    </source>
</evidence>
<sequence>MRHTRRNGLVTLMATGGALALAAGYAHADSEAAGATAESPGLISGNAVQLPVDVPVNVCGNTVNVVGLLNPAAGNTCKNKGGGHQHKDRPGTSHGGNHGNHGGAGGTNGGGGGGASADGAAVGSPGVISGNGIQLPVDLPVNVSGNSVSLVGALNPTFGNTSTNGGSKPPATPQQPTKPQKPAEPVTPPEPDEPAAPAPAPAPADEAPAPQPQTSSTSLAETGAGAGLLGAGVPAAMGLMLGGGFLYRRFRAAADRT</sequence>
<dbReference type="InterPro" id="IPR005528">
    <property type="entry name" value="ChpA-H"/>
</dbReference>
<dbReference type="PROSITE" id="PS51318">
    <property type="entry name" value="TAT"/>
    <property type="match status" value="1"/>
</dbReference>
<protein>
    <submittedName>
        <fullName evidence="12">Chaplin</fullName>
    </submittedName>
</protein>
<evidence type="ECO:0000256" key="6">
    <source>
        <dbReference type="ARBA" id="ARBA00023087"/>
    </source>
</evidence>
<comment type="subcellular location">
    <subcellularLocation>
        <location evidence="1">Secreted</location>
        <location evidence="1">Cell wall</location>
    </subcellularLocation>
</comment>
<keyword evidence="9" id="KW-1133">Transmembrane helix</keyword>
<feature type="domain" description="Chaplin" evidence="11">
    <location>
        <begin position="124"/>
        <end position="164"/>
    </location>
</feature>
<feature type="chain" id="PRO_5046554208" evidence="10">
    <location>
        <begin position="29"/>
        <end position="257"/>
    </location>
</feature>
<feature type="compositionally biased region" description="Low complexity" evidence="8">
    <location>
        <begin position="174"/>
        <end position="184"/>
    </location>
</feature>
<feature type="compositionally biased region" description="Low complexity" evidence="8">
    <location>
        <begin position="203"/>
        <end position="223"/>
    </location>
</feature>
<keyword evidence="2" id="KW-0134">Cell wall</keyword>
<dbReference type="EMBL" id="JBEXZR010000005">
    <property type="protein sequence ID" value="MEU0707444.1"/>
    <property type="molecule type" value="Genomic_DNA"/>
</dbReference>
<evidence type="ECO:0000256" key="4">
    <source>
        <dbReference type="ARBA" id="ARBA00022729"/>
    </source>
</evidence>
<keyword evidence="9" id="KW-0812">Transmembrane</keyword>
<keyword evidence="13" id="KW-1185">Reference proteome</keyword>
<evidence type="ECO:0000256" key="5">
    <source>
        <dbReference type="ARBA" id="ARBA00022889"/>
    </source>
</evidence>
<reference evidence="12 13" key="1">
    <citation type="submission" date="2024-06" db="EMBL/GenBank/DDBJ databases">
        <title>The Natural Products Discovery Center: Release of the First 8490 Sequenced Strains for Exploring Actinobacteria Biosynthetic Diversity.</title>
        <authorList>
            <person name="Kalkreuter E."/>
            <person name="Kautsar S.A."/>
            <person name="Yang D."/>
            <person name="Bader C.D."/>
            <person name="Teijaro C.N."/>
            <person name="Fluegel L."/>
            <person name="Davis C.M."/>
            <person name="Simpson J.R."/>
            <person name="Lauterbach L."/>
            <person name="Steele A.D."/>
            <person name="Gui C."/>
            <person name="Meng S."/>
            <person name="Li G."/>
            <person name="Viehrig K."/>
            <person name="Ye F."/>
            <person name="Su P."/>
            <person name="Kiefer A.F."/>
            <person name="Nichols A."/>
            <person name="Cepeda A.J."/>
            <person name="Yan W."/>
            <person name="Fan B."/>
            <person name="Jiang Y."/>
            <person name="Adhikari A."/>
            <person name="Zheng C.-J."/>
            <person name="Schuster L."/>
            <person name="Cowan T.M."/>
            <person name="Smanski M.J."/>
            <person name="Chevrette M.G."/>
            <person name="De Carvalho L.P.S."/>
            <person name="Shen B."/>
        </authorList>
    </citation>
    <scope>NUCLEOTIDE SEQUENCE [LARGE SCALE GENOMIC DNA]</scope>
    <source>
        <strain evidence="12 13">NPDC006337</strain>
    </source>
</reference>
<gene>
    <name evidence="12" type="ORF">ABZ508_08705</name>
</gene>
<proteinExistence type="predicted"/>
<name>A0ABV2W1P6_9ACTN</name>
<feature type="compositionally biased region" description="Gly residues" evidence="8">
    <location>
        <begin position="93"/>
        <end position="116"/>
    </location>
</feature>
<keyword evidence="6 7" id="KW-0034">Amyloid</keyword>
<accession>A0ABV2W1P6</accession>
<keyword evidence="3" id="KW-0964">Secreted</keyword>
<evidence type="ECO:0000256" key="1">
    <source>
        <dbReference type="ARBA" id="ARBA00004191"/>
    </source>
</evidence>
<dbReference type="RefSeq" id="WP_359656912.1">
    <property type="nucleotide sequence ID" value="NZ_JBEXZP010000155.1"/>
</dbReference>
<dbReference type="InterPro" id="IPR006311">
    <property type="entry name" value="TAT_signal"/>
</dbReference>
<comment type="caution">
    <text evidence="12">The sequence shown here is derived from an EMBL/GenBank/DDBJ whole genome shotgun (WGS) entry which is preliminary data.</text>
</comment>
<evidence type="ECO:0000256" key="7">
    <source>
        <dbReference type="PROSITE-ProRule" id="PRU01232"/>
    </source>
</evidence>
<feature type="transmembrane region" description="Helical" evidence="9">
    <location>
        <begin position="224"/>
        <end position="247"/>
    </location>
</feature>
<feature type="signal peptide" evidence="10">
    <location>
        <begin position="1"/>
        <end position="28"/>
    </location>
</feature>
<feature type="domain" description="Chaplin" evidence="11">
    <location>
        <begin position="39"/>
        <end position="79"/>
    </location>
</feature>
<keyword evidence="5" id="KW-0130">Cell adhesion</keyword>
<feature type="compositionally biased region" description="Polar residues" evidence="8">
    <location>
        <begin position="157"/>
        <end position="166"/>
    </location>
</feature>
<dbReference type="Proteomes" id="UP001550378">
    <property type="component" value="Unassembled WGS sequence"/>
</dbReference>
<evidence type="ECO:0000259" key="11">
    <source>
        <dbReference type="PROSITE" id="PS51884"/>
    </source>
</evidence>
<keyword evidence="4 10" id="KW-0732">Signal</keyword>
<dbReference type="PROSITE" id="PS51884">
    <property type="entry name" value="CHAPLIN"/>
    <property type="match status" value="2"/>
</dbReference>
<feature type="region of interest" description="Disordered" evidence="8">
    <location>
        <begin position="156"/>
        <end position="228"/>
    </location>
</feature>
<dbReference type="Pfam" id="PF03777">
    <property type="entry name" value="ChpA-C"/>
    <property type="match status" value="2"/>
</dbReference>
<evidence type="ECO:0000256" key="9">
    <source>
        <dbReference type="SAM" id="Phobius"/>
    </source>
</evidence>
<evidence type="ECO:0000313" key="13">
    <source>
        <dbReference type="Proteomes" id="UP001550378"/>
    </source>
</evidence>
<feature type="region of interest" description="Disordered" evidence="8">
    <location>
        <begin position="77"/>
        <end position="118"/>
    </location>
</feature>
<evidence type="ECO:0000256" key="10">
    <source>
        <dbReference type="SAM" id="SignalP"/>
    </source>
</evidence>
<evidence type="ECO:0000256" key="8">
    <source>
        <dbReference type="SAM" id="MobiDB-lite"/>
    </source>
</evidence>
<organism evidence="12 13">
    <name type="scientific">Streptomyces lavendulocolor</name>
    <dbReference type="NCBI Taxonomy" id="67316"/>
    <lineage>
        <taxon>Bacteria</taxon>
        <taxon>Bacillati</taxon>
        <taxon>Actinomycetota</taxon>
        <taxon>Actinomycetes</taxon>
        <taxon>Kitasatosporales</taxon>
        <taxon>Streptomycetaceae</taxon>
        <taxon>Streptomyces</taxon>
    </lineage>
</organism>